<evidence type="ECO:0000313" key="2">
    <source>
        <dbReference type="Proteomes" id="UP000294847"/>
    </source>
</evidence>
<gene>
    <name evidence="1" type="ORF">PoMZ_08214</name>
</gene>
<reference evidence="1 2" key="1">
    <citation type="journal article" date="2019" name="Mol. Biol. Evol.">
        <title>Blast fungal genomes show frequent chromosomal changes, gene gains and losses, and effector gene turnover.</title>
        <authorList>
            <person name="Gomez Luciano L.B."/>
            <person name="Jason Tsai I."/>
            <person name="Chuma I."/>
            <person name="Tosa Y."/>
            <person name="Chen Y.H."/>
            <person name="Li J.Y."/>
            <person name="Li M.Y."/>
            <person name="Jade Lu M.Y."/>
            <person name="Nakayashiki H."/>
            <person name="Li W.H."/>
        </authorList>
    </citation>
    <scope>NUCLEOTIDE SEQUENCE [LARGE SCALE GENOMIC DNA]</scope>
    <source>
        <strain evidence="1">MZ5-1-6</strain>
    </source>
</reference>
<proteinExistence type="predicted"/>
<evidence type="ECO:0000313" key="1">
    <source>
        <dbReference type="EMBL" id="QBZ61266.1"/>
    </source>
</evidence>
<dbReference type="Proteomes" id="UP000294847">
    <property type="component" value="Chromosome 4"/>
</dbReference>
<sequence length="316" mass="35817">MIRCPPRKNYHVPETFRAETSCSGPESPDGDFRYVLIVHQAPVSCAYLCPSSSHLLLYFSFVFGGLQLGETTDCTRECGIAGPEKKVAAEYRKTSDLGITMERARNGPFDWLARWILTQEKAVKLESRCQELVSNRKIYRAYRISDGPNELMVLFRPCGISDPTDPHLLARPLVTSTVGQPKGKPIGIFNIETGNLRTLERRGALKVAEMAHVLKCLTHEAIDHMMRYRRATLLKPIQAVDEEEDGEFYPWLFDTCAKCSELEVSKQSRRPVFAVHRYRCASVSVWFSKCFISVDFPDPGLPEMLKMPDPYSNQST</sequence>
<accession>A0A4P7NHA8</accession>
<organism evidence="1 2">
    <name type="scientific">Pyricularia oryzae</name>
    <name type="common">Rice blast fungus</name>
    <name type="synonym">Magnaporthe oryzae</name>
    <dbReference type="NCBI Taxonomy" id="318829"/>
    <lineage>
        <taxon>Eukaryota</taxon>
        <taxon>Fungi</taxon>
        <taxon>Dikarya</taxon>
        <taxon>Ascomycota</taxon>
        <taxon>Pezizomycotina</taxon>
        <taxon>Sordariomycetes</taxon>
        <taxon>Sordariomycetidae</taxon>
        <taxon>Magnaporthales</taxon>
        <taxon>Pyriculariaceae</taxon>
        <taxon>Pyricularia</taxon>
    </lineage>
</organism>
<dbReference type="AlphaFoldDB" id="A0A4P7NHA8"/>
<dbReference type="EMBL" id="CP034207">
    <property type="protein sequence ID" value="QBZ61266.1"/>
    <property type="molecule type" value="Genomic_DNA"/>
</dbReference>
<name>A0A4P7NHA8_PYROR</name>
<protein>
    <submittedName>
        <fullName evidence="1">Uncharacterized protein</fullName>
    </submittedName>
</protein>